<evidence type="ECO:0000313" key="2">
    <source>
        <dbReference type="Proteomes" id="UP000680865"/>
    </source>
</evidence>
<dbReference type="PANTHER" id="PTHR30619">
    <property type="entry name" value="DNA INTERNALIZATION/COMPETENCE PROTEIN COMEC/REC2"/>
    <property type="match status" value="1"/>
</dbReference>
<name>A0A919SRH2_9ACTN</name>
<reference evidence="1" key="1">
    <citation type="submission" date="2021-03" db="EMBL/GenBank/DDBJ databases">
        <title>Whole genome shotgun sequence of Actinoplanes consettensis NBRC 14913.</title>
        <authorList>
            <person name="Komaki H."/>
            <person name="Tamura T."/>
        </authorList>
    </citation>
    <scope>NUCLEOTIDE SEQUENCE</scope>
    <source>
        <strain evidence="1">NBRC 14913</strain>
    </source>
</reference>
<dbReference type="SUPFAM" id="SSF56281">
    <property type="entry name" value="Metallo-hydrolase/oxidoreductase"/>
    <property type="match status" value="1"/>
</dbReference>
<comment type="caution">
    <text evidence="1">The sequence shown here is derived from an EMBL/GenBank/DDBJ whole genome shotgun (WGS) entry which is preliminary data.</text>
</comment>
<evidence type="ECO:0008006" key="3">
    <source>
        <dbReference type="Google" id="ProtNLM"/>
    </source>
</evidence>
<keyword evidence="2" id="KW-1185">Reference proteome</keyword>
<dbReference type="Proteomes" id="UP000680865">
    <property type="component" value="Unassembled WGS sequence"/>
</dbReference>
<dbReference type="InterPro" id="IPR052159">
    <property type="entry name" value="Competence_DNA_uptake"/>
</dbReference>
<dbReference type="AlphaFoldDB" id="A0A919SRH2"/>
<dbReference type="PANTHER" id="PTHR30619:SF1">
    <property type="entry name" value="RECOMBINATION PROTEIN 2"/>
    <property type="match status" value="1"/>
</dbReference>
<dbReference type="EMBL" id="BOQP01000029">
    <property type="protein sequence ID" value="GIM77101.1"/>
    <property type="molecule type" value="Genomic_DNA"/>
</dbReference>
<evidence type="ECO:0000313" key="1">
    <source>
        <dbReference type="EMBL" id="GIM77101.1"/>
    </source>
</evidence>
<organism evidence="1 2">
    <name type="scientific">Winogradskya consettensis</name>
    <dbReference type="NCBI Taxonomy" id="113560"/>
    <lineage>
        <taxon>Bacteria</taxon>
        <taxon>Bacillati</taxon>
        <taxon>Actinomycetota</taxon>
        <taxon>Actinomycetes</taxon>
        <taxon>Micromonosporales</taxon>
        <taxon>Micromonosporaceae</taxon>
        <taxon>Winogradskya</taxon>
    </lineage>
</organism>
<proteinExistence type="predicted"/>
<sequence>MYEVDFLKVENDNQNGGKSGDAITIRFTVESERREAVVVIDGGRGYTSEEIAEHIERYYQTRHIDLMISTHPDADHLDGLAGVIEVLDVDELMIHQPRLHTTDVSDFSNLESLDKLLSTARANGVMLSEPFTGVTRLGGQFTILGPSRSYYEELLAQHLREERSKALYAAGTPFRQRGMNLLERKAYGLPAETLTDEGETSARNNSSVISLLTVGGERMLFTGDAGTPALEAAASYYESTIGMFPSYPLSFLQAPHHGSRRNLGPTILNRMIGSPIAPYPGSRVAFISSALAAPKHPSPKVVNALTRRGCFVAATEGRNICHTGDGAPSRPGWATLAPLPALVEDDDDN</sequence>
<gene>
    <name evidence="1" type="ORF">Aco04nite_53740</name>
</gene>
<dbReference type="Gene3D" id="3.60.15.10">
    <property type="entry name" value="Ribonuclease Z/Hydroxyacylglutathione hydrolase-like"/>
    <property type="match status" value="1"/>
</dbReference>
<accession>A0A919SRH2</accession>
<dbReference type="InterPro" id="IPR036866">
    <property type="entry name" value="RibonucZ/Hydroxyglut_hydro"/>
</dbReference>
<protein>
    <recommendedName>
        <fullName evidence="3">Metallo-beta-lactamase domain-containing protein</fullName>
    </recommendedName>
</protein>